<comment type="function">
    <text evidence="10">Catalyzes the formation of S-adenosylmethionine (AdoMet) from methionine and ATP. The overall synthetic reaction is composed of two sequential steps, AdoMet formation and the subsequent tripolyphosphate hydrolysis which occurs prior to release of AdoMet from the enzyme.</text>
</comment>
<dbReference type="InterPro" id="IPR022636">
    <property type="entry name" value="S-AdoMet_synthetase_sfam"/>
</dbReference>
<evidence type="ECO:0000259" key="14">
    <source>
        <dbReference type="Pfam" id="PF02772"/>
    </source>
</evidence>
<feature type="domain" description="S-adenosylmethionine synthetase C-terminal" evidence="15">
    <location>
        <begin position="235"/>
        <end position="374"/>
    </location>
</feature>
<dbReference type="GO" id="GO:0005524">
    <property type="term" value="F:ATP binding"/>
    <property type="evidence" value="ECO:0007669"/>
    <property type="project" value="UniProtKB-UniRule"/>
</dbReference>
<feature type="binding site" description="in other chain" evidence="10">
    <location>
        <begin position="232"/>
        <end position="233"/>
    </location>
    <ligand>
        <name>ATP</name>
        <dbReference type="ChEBI" id="CHEBI:30616"/>
        <note>ligand shared between two neighboring subunits</note>
    </ligand>
</feature>
<feature type="binding site" description="in other chain" evidence="10">
    <location>
        <position position="272"/>
    </location>
    <ligand>
        <name>L-methionine</name>
        <dbReference type="ChEBI" id="CHEBI:57844"/>
        <note>ligand shared between two neighboring subunits</note>
    </ligand>
</feature>
<gene>
    <name evidence="10 16" type="primary">metK</name>
    <name evidence="16" type="ORF">GCM10008066_21150</name>
</gene>
<feature type="region of interest" description="Flexible loop" evidence="10">
    <location>
        <begin position="100"/>
        <end position="110"/>
    </location>
</feature>
<organism evidence="16 17">
    <name type="scientific">Oxalicibacterium faecigallinarum</name>
    <dbReference type="NCBI Taxonomy" id="573741"/>
    <lineage>
        <taxon>Bacteria</taxon>
        <taxon>Pseudomonadati</taxon>
        <taxon>Pseudomonadota</taxon>
        <taxon>Betaproteobacteria</taxon>
        <taxon>Burkholderiales</taxon>
        <taxon>Oxalobacteraceae</taxon>
        <taxon>Oxalicibacterium</taxon>
    </lineage>
</organism>
<dbReference type="GO" id="GO:0006730">
    <property type="term" value="P:one-carbon metabolic process"/>
    <property type="evidence" value="ECO:0007669"/>
    <property type="project" value="UniProtKB-KW"/>
</dbReference>
<evidence type="ECO:0000256" key="10">
    <source>
        <dbReference type="HAMAP-Rule" id="MF_00086"/>
    </source>
</evidence>
<keyword evidence="3 10" id="KW-0554">One-carbon metabolism</keyword>
<comment type="subcellular location">
    <subcellularLocation>
        <location evidence="10 11">Cytoplasm</location>
    </subcellularLocation>
</comment>
<feature type="binding site" evidence="10">
    <location>
        <position position="264"/>
    </location>
    <ligand>
        <name>ATP</name>
        <dbReference type="ChEBI" id="CHEBI:30616"/>
        <note>ligand shared between two neighboring subunits</note>
    </ligand>
</feature>
<evidence type="ECO:0000256" key="9">
    <source>
        <dbReference type="ARBA" id="ARBA00022958"/>
    </source>
</evidence>
<dbReference type="FunFam" id="3.30.300.10:FF:000004">
    <property type="entry name" value="S-adenosylmethionine synthase"/>
    <property type="match status" value="1"/>
</dbReference>
<dbReference type="GO" id="GO:0000287">
    <property type="term" value="F:magnesium ion binding"/>
    <property type="evidence" value="ECO:0007669"/>
    <property type="project" value="UniProtKB-UniRule"/>
</dbReference>
<evidence type="ECO:0000259" key="15">
    <source>
        <dbReference type="Pfam" id="PF02773"/>
    </source>
</evidence>
<feature type="binding site" evidence="10">
    <location>
        <position position="18"/>
    </location>
    <ligand>
        <name>Mg(2+)</name>
        <dbReference type="ChEBI" id="CHEBI:18420"/>
    </ligand>
</feature>
<protein>
    <recommendedName>
        <fullName evidence="10">S-adenosylmethionine synthase</fullName>
        <shortName evidence="10">AdoMet synthase</shortName>
        <ecNumber evidence="10">2.5.1.6</ecNumber>
    </recommendedName>
    <alternativeName>
        <fullName evidence="10">MAT</fullName>
    </alternativeName>
    <alternativeName>
        <fullName evidence="10">Methionine adenosyltransferase</fullName>
    </alternativeName>
</protein>
<sequence>MANDYLFTSESVSEGHPDKVADQISDSILDAIFEQDPKARVAAETLCNTGLVVLAGEITTTANVDYIKVARDTIKRIGYDNADYGIDYKSCAVLVAYDKQSPDIAQGVDEGAGIDLDQGAGDQGLMFGYACDETPELMPAAIYYAHRIVERQADLRKDGRLPWLRPDAKSQVTLRYVDGRPVSIDTIVLSTQHAPEMQHKQIEEAVIESIIKPVVPAEWLKDTRFLVNPTGRFVIGGPQGDCGLTGRKIIVDTYGGAAPHGGGAFSGKDPSKVDRSAAYAGRYVAKNIVAAGLAERAQIQISYAIGVAKPTSVMVTTFGTGKISDAKIAQLVQEHFDLRPKGIVQMLDLLRPIYSKTAAYGHFGREEPEFSWERTDKAAALRAAAGL</sequence>
<dbReference type="Gene3D" id="3.30.300.10">
    <property type="match status" value="3"/>
</dbReference>
<dbReference type="PROSITE" id="PS00376">
    <property type="entry name" value="ADOMET_SYNTHASE_1"/>
    <property type="match status" value="1"/>
</dbReference>
<comment type="pathway">
    <text evidence="1 10">Amino-acid biosynthesis; S-adenosyl-L-methionine biosynthesis; S-adenosyl-L-methionine from L-methionine: step 1/1.</text>
</comment>
<dbReference type="Pfam" id="PF02772">
    <property type="entry name" value="S-AdoMet_synt_M"/>
    <property type="match status" value="1"/>
</dbReference>
<dbReference type="Pfam" id="PF02773">
    <property type="entry name" value="S-AdoMet_synt_C"/>
    <property type="match status" value="1"/>
</dbReference>
<comment type="cofactor">
    <cofactor evidence="10">
        <name>Mg(2+)</name>
        <dbReference type="ChEBI" id="CHEBI:18420"/>
    </cofactor>
    <text evidence="10">Binds 2 divalent ions per subunit.</text>
</comment>
<keyword evidence="9 10" id="KW-0630">Potassium</keyword>
<evidence type="ECO:0000256" key="2">
    <source>
        <dbReference type="ARBA" id="ARBA00009685"/>
    </source>
</evidence>
<feature type="binding site" evidence="10">
    <location>
        <position position="44"/>
    </location>
    <ligand>
        <name>K(+)</name>
        <dbReference type="ChEBI" id="CHEBI:29103"/>
    </ligand>
</feature>
<feature type="domain" description="S-adenosylmethionine synthetase N-terminal" evidence="13">
    <location>
        <begin position="5"/>
        <end position="102"/>
    </location>
</feature>
<feature type="binding site" evidence="10">
    <location>
        <position position="241"/>
    </location>
    <ligand>
        <name>L-methionine</name>
        <dbReference type="ChEBI" id="CHEBI:57844"/>
        <note>ligand shared between two neighboring subunits</note>
    </ligand>
</feature>
<evidence type="ECO:0000256" key="12">
    <source>
        <dbReference type="RuleBase" id="RU004462"/>
    </source>
</evidence>
<name>A0A8J3AVI2_9BURK</name>
<comment type="catalytic activity">
    <reaction evidence="10">
        <text>L-methionine + ATP + H2O = S-adenosyl-L-methionine + phosphate + diphosphate</text>
        <dbReference type="Rhea" id="RHEA:21080"/>
        <dbReference type="ChEBI" id="CHEBI:15377"/>
        <dbReference type="ChEBI" id="CHEBI:30616"/>
        <dbReference type="ChEBI" id="CHEBI:33019"/>
        <dbReference type="ChEBI" id="CHEBI:43474"/>
        <dbReference type="ChEBI" id="CHEBI:57844"/>
        <dbReference type="ChEBI" id="CHEBI:59789"/>
        <dbReference type="EC" id="2.5.1.6"/>
    </reaction>
</comment>
<dbReference type="PIRSF" id="PIRSF000497">
    <property type="entry name" value="MAT"/>
    <property type="match status" value="1"/>
</dbReference>
<dbReference type="CDD" id="cd18079">
    <property type="entry name" value="S-AdoMet_synt"/>
    <property type="match status" value="1"/>
</dbReference>
<evidence type="ECO:0000256" key="1">
    <source>
        <dbReference type="ARBA" id="ARBA00005224"/>
    </source>
</evidence>
<reference evidence="17" key="1">
    <citation type="journal article" date="2019" name="Int. J. Syst. Evol. Microbiol.">
        <title>The Global Catalogue of Microorganisms (GCM) 10K type strain sequencing project: providing services to taxonomists for standard genome sequencing and annotation.</title>
        <authorList>
            <consortium name="The Broad Institute Genomics Platform"/>
            <consortium name="The Broad Institute Genome Sequencing Center for Infectious Disease"/>
            <person name="Wu L."/>
            <person name="Ma J."/>
        </authorList>
    </citation>
    <scope>NUCLEOTIDE SEQUENCE [LARGE SCALE GENOMIC DNA]</scope>
    <source>
        <strain evidence="17">CCM 2767</strain>
    </source>
</reference>
<evidence type="ECO:0000259" key="13">
    <source>
        <dbReference type="Pfam" id="PF00438"/>
    </source>
</evidence>
<evidence type="ECO:0000256" key="6">
    <source>
        <dbReference type="ARBA" id="ARBA00022741"/>
    </source>
</evidence>
<dbReference type="EMBL" id="BMDI01000002">
    <property type="protein sequence ID" value="GGI19862.1"/>
    <property type="molecule type" value="Genomic_DNA"/>
</dbReference>
<dbReference type="InterPro" id="IPR002133">
    <property type="entry name" value="S-AdoMet_synthetase"/>
</dbReference>
<dbReference type="GO" id="GO:0004478">
    <property type="term" value="F:methionine adenosyltransferase activity"/>
    <property type="evidence" value="ECO:0007669"/>
    <property type="project" value="UniProtKB-UniRule"/>
</dbReference>
<dbReference type="InterPro" id="IPR022630">
    <property type="entry name" value="S-AdoMet_synt_C"/>
</dbReference>
<evidence type="ECO:0000256" key="3">
    <source>
        <dbReference type="ARBA" id="ARBA00022563"/>
    </source>
</evidence>
<dbReference type="UniPathway" id="UPA00315">
    <property type="reaction ID" value="UER00080"/>
</dbReference>
<feature type="domain" description="S-adenosylmethionine synthetase central" evidence="14">
    <location>
        <begin position="117"/>
        <end position="233"/>
    </location>
</feature>
<comment type="subunit">
    <text evidence="10">Homotetramer; dimer of dimers.</text>
</comment>
<accession>A0A8J3AVI2</accession>
<evidence type="ECO:0000256" key="5">
    <source>
        <dbReference type="ARBA" id="ARBA00022723"/>
    </source>
</evidence>
<dbReference type="GO" id="GO:0006556">
    <property type="term" value="P:S-adenosylmethionine biosynthetic process"/>
    <property type="evidence" value="ECO:0007669"/>
    <property type="project" value="UniProtKB-UniRule"/>
</dbReference>
<keyword evidence="6 10" id="KW-0547">Nucleotide-binding</keyword>
<comment type="cofactor">
    <cofactor evidence="10">
        <name>K(+)</name>
        <dbReference type="ChEBI" id="CHEBI:29103"/>
    </cofactor>
    <text evidence="10">Binds 1 potassium ion per subunit.</text>
</comment>
<comment type="caution">
    <text evidence="16">The sequence shown here is derived from an EMBL/GenBank/DDBJ whole genome shotgun (WGS) entry which is preliminary data.</text>
</comment>
<dbReference type="InterPro" id="IPR022629">
    <property type="entry name" value="S-AdoMet_synt_central"/>
</dbReference>
<comment type="similarity">
    <text evidence="2 10 12">Belongs to the AdoMet synthase family.</text>
</comment>
<dbReference type="SUPFAM" id="SSF55973">
    <property type="entry name" value="S-adenosylmethionine synthetase"/>
    <property type="match status" value="3"/>
</dbReference>
<dbReference type="NCBIfam" id="TIGR01034">
    <property type="entry name" value="metK"/>
    <property type="match status" value="1"/>
</dbReference>
<proteinExistence type="inferred from homology"/>
<keyword evidence="8 10" id="KW-0460">Magnesium</keyword>
<evidence type="ECO:0000256" key="4">
    <source>
        <dbReference type="ARBA" id="ARBA00022679"/>
    </source>
</evidence>
<feature type="binding site" description="in other chain" evidence="10">
    <location>
        <begin position="167"/>
        <end position="169"/>
    </location>
    <ligand>
        <name>ATP</name>
        <dbReference type="ChEBI" id="CHEBI:30616"/>
        <note>ligand shared between two neighboring subunits</note>
    </ligand>
</feature>
<keyword evidence="5 10" id="KW-0479">Metal-binding</keyword>
<feature type="binding site" evidence="10">
    <location>
        <position position="241"/>
    </location>
    <ligand>
        <name>ATP</name>
        <dbReference type="ChEBI" id="CHEBI:30616"/>
        <note>ligand shared between two neighboring subunits</note>
    </ligand>
</feature>
<dbReference type="EC" id="2.5.1.6" evidence="10"/>
<feature type="binding site" description="in other chain" evidence="10">
    <location>
        <begin position="247"/>
        <end position="248"/>
    </location>
    <ligand>
        <name>ATP</name>
        <dbReference type="ChEBI" id="CHEBI:30616"/>
        <note>ligand shared between two neighboring subunits</note>
    </ligand>
</feature>
<feature type="binding site" description="in other chain" evidence="10">
    <location>
        <position position="16"/>
    </location>
    <ligand>
        <name>ATP</name>
        <dbReference type="ChEBI" id="CHEBI:30616"/>
        <note>ligand shared between two neighboring subunits</note>
    </ligand>
</feature>
<keyword evidence="10" id="KW-0963">Cytoplasm</keyword>
<dbReference type="PROSITE" id="PS00377">
    <property type="entry name" value="ADOMET_SYNTHASE_2"/>
    <property type="match status" value="1"/>
</dbReference>
<dbReference type="PANTHER" id="PTHR11964">
    <property type="entry name" value="S-ADENOSYLMETHIONINE SYNTHETASE"/>
    <property type="match status" value="1"/>
</dbReference>
<dbReference type="HAMAP" id="MF_00086">
    <property type="entry name" value="S_AdoMet_synth1"/>
    <property type="match status" value="1"/>
</dbReference>
<evidence type="ECO:0000313" key="16">
    <source>
        <dbReference type="EMBL" id="GGI19862.1"/>
    </source>
</evidence>
<dbReference type="GO" id="GO:0005737">
    <property type="term" value="C:cytoplasm"/>
    <property type="evidence" value="ECO:0007669"/>
    <property type="project" value="UniProtKB-SubCell"/>
</dbReference>
<keyword evidence="17" id="KW-1185">Reference proteome</keyword>
<evidence type="ECO:0000256" key="8">
    <source>
        <dbReference type="ARBA" id="ARBA00022842"/>
    </source>
</evidence>
<evidence type="ECO:0000313" key="17">
    <source>
        <dbReference type="Proteomes" id="UP000642180"/>
    </source>
</evidence>
<feature type="binding site" evidence="10">
    <location>
        <position position="268"/>
    </location>
    <ligand>
        <name>ATP</name>
        <dbReference type="ChEBI" id="CHEBI:30616"/>
        <note>ligand shared between two neighboring subunits</note>
    </ligand>
</feature>
<dbReference type="InterPro" id="IPR022631">
    <property type="entry name" value="ADOMET_SYNTHASE_CS"/>
</dbReference>
<feature type="binding site" description="in other chain" evidence="10">
    <location>
        <position position="100"/>
    </location>
    <ligand>
        <name>L-methionine</name>
        <dbReference type="ChEBI" id="CHEBI:57844"/>
        <note>ligand shared between two neighboring subunits</note>
    </ligand>
</feature>
<dbReference type="InterPro" id="IPR022628">
    <property type="entry name" value="S-AdoMet_synt_N"/>
</dbReference>
<keyword evidence="7 10" id="KW-0067">ATP-binding</keyword>
<evidence type="ECO:0000256" key="7">
    <source>
        <dbReference type="ARBA" id="ARBA00022840"/>
    </source>
</evidence>
<dbReference type="Proteomes" id="UP000642180">
    <property type="component" value="Unassembled WGS sequence"/>
</dbReference>
<keyword evidence="4 10" id="KW-0808">Transferase</keyword>
<dbReference type="Pfam" id="PF00438">
    <property type="entry name" value="S-AdoMet_synt_N"/>
    <property type="match status" value="1"/>
</dbReference>
<dbReference type="FunFam" id="3.30.300.10:FF:000003">
    <property type="entry name" value="S-adenosylmethionine synthase"/>
    <property type="match status" value="1"/>
</dbReference>
<evidence type="ECO:0000256" key="11">
    <source>
        <dbReference type="RuleBase" id="RU000542"/>
    </source>
</evidence>
<feature type="binding site" description="in other chain" evidence="10">
    <location>
        <position position="57"/>
    </location>
    <ligand>
        <name>L-methionine</name>
        <dbReference type="ChEBI" id="CHEBI:57844"/>
        <note>ligand shared between two neighboring subunits</note>
    </ligand>
</feature>
<dbReference type="RefSeq" id="WP_188381326.1">
    <property type="nucleotide sequence ID" value="NZ_BMDI01000002.1"/>
</dbReference>
<dbReference type="AlphaFoldDB" id="A0A8J3AVI2"/>